<feature type="compositionally biased region" description="Low complexity" evidence="1">
    <location>
        <begin position="446"/>
        <end position="457"/>
    </location>
</feature>
<evidence type="ECO:0000313" key="4">
    <source>
        <dbReference type="Proteomes" id="UP000232323"/>
    </source>
</evidence>
<feature type="compositionally biased region" description="Polar residues" evidence="1">
    <location>
        <begin position="70"/>
        <end position="106"/>
    </location>
</feature>
<evidence type="ECO:0000313" key="3">
    <source>
        <dbReference type="EMBL" id="GAX78348.1"/>
    </source>
</evidence>
<dbReference type="PROSITE" id="PS50003">
    <property type="entry name" value="PH_DOMAIN"/>
    <property type="match status" value="1"/>
</dbReference>
<feature type="region of interest" description="Disordered" evidence="1">
    <location>
        <begin position="23"/>
        <end position="116"/>
    </location>
</feature>
<evidence type="ECO:0000256" key="1">
    <source>
        <dbReference type="SAM" id="MobiDB-lite"/>
    </source>
</evidence>
<dbReference type="SUPFAM" id="SSF50729">
    <property type="entry name" value="PH domain-like"/>
    <property type="match status" value="1"/>
</dbReference>
<dbReference type="Pfam" id="PF00169">
    <property type="entry name" value="PH"/>
    <property type="match status" value="1"/>
</dbReference>
<dbReference type="InterPro" id="IPR011993">
    <property type="entry name" value="PH-like_dom_sf"/>
</dbReference>
<dbReference type="Proteomes" id="UP000232323">
    <property type="component" value="Unassembled WGS sequence"/>
</dbReference>
<accession>A0A250X5L0</accession>
<proteinExistence type="predicted"/>
<organism evidence="3 4">
    <name type="scientific">Chlamydomonas eustigma</name>
    <dbReference type="NCBI Taxonomy" id="1157962"/>
    <lineage>
        <taxon>Eukaryota</taxon>
        <taxon>Viridiplantae</taxon>
        <taxon>Chlorophyta</taxon>
        <taxon>core chlorophytes</taxon>
        <taxon>Chlorophyceae</taxon>
        <taxon>CS clade</taxon>
        <taxon>Chlamydomonadales</taxon>
        <taxon>Chlamydomonadaceae</taxon>
        <taxon>Chlamydomonas</taxon>
    </lineage>
</organism>
<dbReference type="SMART" id="SM00233">
    <property type="entry name" value="PH"/>
    <property type="match status" value="1"/>
</dbReference>
<feature type="compositionally biased region" description="Low complexity" evidence="1">
    <location>
        <begin position="291"/>
        <end position="307"/>
    </location>
</feature>
<dbReference type="EMBL" id="BEGY01000031">
    <property type="protein sequence ID" value="GAX78348.1"/>
    <property type="molecule type" value="Genomic_DNA"/>
</dbReference>
<feature type="compositionally biased region" description="Polar residues" evidence="1">
    <location>
        <begin position="458"/>
        <end position="472"/>
    </location>
</feature>
<name>A0A250X5L0_9CHLO</name>
<sequence>METLERASDVSLSPDTHNIMFSNEVSQKLSSPVPVRNGINHLKPDLMDHFQPSSSSSPGDASTIPLISDQLINKNLCGSSSSNPAQDTTTSYEDLRSPSCTSNQPFVSPEPSSPQMHASLYHRLGIPSRTSSPNINPIILRDSMASPPPPADPQLDQTTLKGLMHMLGPKIHTRRFHAEEITQNDELARAARKEMEPPEEWQLGGHHEHDLERMQGDVDSIVSDAAEESKVNKEVAELVVQQLKEGRKSLEGLLKVLQTMLSAETAYISAMQGASHLMNKASTTSAFSASLKPASSSRSGSRATSISGGNRLHRANSGEESVVGASRYERTTSGGGGLGRNITRSGSTIGAGQSVLDRGSFGGSLVGIPRVGGPNGGVRSILTHKTDTAGQYNAGSSIATSYPGTRGVDADVSTQCPDNGMLNQSEQRRRGSTEGGGCSAGEKQSPLHLSPSSSYSSALDQDTLPSAASHQASVPLPLPHSPSPVDQDPLHVLLDALAVLPGTIAAAHGQLQSALSSLFTDCGRLRDDFGEACSRAVMEGSRMQGEVEAGRRSVVKAYQQHVMVCRSFDEVLRSRAQGSALRGPEHDPWATEATLARQHQVLRLAQDAERGFLKRAFAHARVLESRRFELSKQAVAVVAGSYRAALLPVQHDLVSLLDSAHTVDTAAKLGKLSKAAATAEDIANKAAERHAQSVAGVCQELFCSQEIIRQGEMQYLDAPLSRWASGHFVLTRAGFLHWFRSIEEVQPLGTLHLSKCQLEAGTAFCFHVLESRATGWLGSTRSYRFSLHAPSVEDCCEWVVAIREAIAVASGKSLHYEDTHV</sequence>
<feature type="compositionally biased region" description="Polar residues" evidence="1">
    <location>
        <begin position="342"/>
        <end position="351"/>
    </location>
</feature>
<comment type="caution">
    <text evidence="3">The sequence shown here is derived from an EMBL/GenBank/DDBJ whole genome shotgun (WGS) entry which is preliminary data.</text>
</comment>
<dbReference type="Gene3D" id="2.30.29.30">
    <property type="entry name" value="Pleckstrin-homology domain (PH domain)/Phosphotyrosine-binding domain (PTB)"/>
    <property type="match status" value="1"/>
</dbReference>
<feature type="region of interest" description="Disordered" evidence="1">
    <location>
        <begin position="391"/>
        <end position="483"/>
    </location>
</feature>
<dbReference type="OrthoDB" id="540564at2759"/>
<reference evidence="3 4" key="1">
    <citation type="submission" date="2017-08" db="EMBL/GenBank/DDBJ databases">
        <title>Acidophilic green algal genome provides insights into adaptation to an acidic environment.</title>
        <authorList>
            <person name="Hirooka S."/>
            <person name="Hirose Y."/>
            <person name="Kanesaki Y."/>
            <person name="Higuchi S."/>
            <person name="Fujiwara T."/>
            <person name="Onuma R."/>
            <person name="Era A."/>
            <person name="Ohbayashi R."/>
            <person name="Uzuka A."/>
            <person name="Nozaki H."/>
            <person name="Yoshikawa H."/>
            <person name="Miyagishima S.Y."/>
        </authorList>
    </citation>
    <scope>NUCLEOTIDE SEQUENCE [LARGE SCALE GENOMIC DNA]</scope>
    <source>
        <strain evidence="3 4">NIES-2499</strain>
    </source>
</reference>
<feature type="compositionally biased region" description="Polar residues" evidence="1">
    <location>
        <begin position="412"/>
        <end position="425"/>
    </location>
</feature>
<feature type="compositionally biased region" description="Polar residues" evidence="1">
    <location>
        <begin position="391"/>
        <end position="403"/>
    </location>
</feature>
<feature type="domain" description="PH" evidence="2">
    <location>
        <begin position="706"/>
        <end position="807"/>
    </location>
</feature>
<protein>
    <recommendedName>
        <fullName evidence="2">PH domain-containing protein</fullName>
    </recommendedName>
</protein>
<evidence type="ECO:0000259" key="2">
    <source>
        <dbReference type="PROSITE" id="PS50003"/>
    </source>
</evidence>
<dbReference type="InterPro" id="IPR001849">
    <property type="entry name" value="PH_domain"/>
</dbReference>
<keyword evidence="4" id="KW-1185">Reference proteome</keyword>
<gene>
    <name evidence="3" type="ORF">CEUSTIGMA_g5790.t1</name>
</gene>
<dbReference type="AlphaFoldDB" id="A0A250X5L0"/>
<feature type="region of interest" description="Disordered" evidence="1">
    <location>
        <begin position="291"/>
        <end position="354"/>
    </location>
</feature>